<evidence type="ECO:0000256" key="2">
    <source>
        <dbReference type="ARBA" id="ARBA00022448"/>
    </source>
</evidence>
<dbReference type="Proteomes" id="UP000585437">
    <property type="component" value="Unassembled WGS sequence"/>
</dbReference>
<evidence type="ECO:0000256" key="8">
    <source>
        <dbReference type="ARBA" id="ARBA00023136"/>
    </source>
</evidence>
<evidence type="ECO:0000313" key="13">
    <source>
        <dbReference type="Proteomes" id="UP000585437"/>
    </source>
</evidence>
<feature type="transmembrane region" description="Helical" evidence="10">
    <location>
        <begin position="214"/>
        <end position="230"/>
    </location>
</feature>
<keyword evidence="7 10" id="KW-0406">Ion transport</keyword>
<feature type="transmembrane region" description="Helical" evidence="10">
    <location>
        <begin position="6"/>
        <end position="24"/>
    </location>
</feature>
<dbReference type="GO" id="GO:0051453">
    <property type="term" value="P:regulation of intracellular pH"/>
    <property type="evidence" value="ECO:0007669"/>
    <property type="project" value="TreeGrafter"/>
</dbReference>
<gene>
    <name evidence="12" type="ORF">F4695_003624</name>
</gene>
<keyword evidence="5 10" id="KW-1133">Transmembrane helix</keyword>
<keyword evidence="9 10" id="KW-0739">Sodium transport</keyword>
<dbReference type="Gene3D" id="6.10.140.1330">
    <property type="match status" value="1"/>
</dbReference>
<keyword evidence="10" id="KW-0050">Antiport</keyword>
<evidence type="ECO:0000256" key="6">
    <source>
        <dbReference type="ARBA" id="ARBA00023053"/>
    </source>
</evidence>
<feature type="transmembrane region" description="Helical" evidence="10">
    <location>
        <begin position="33"/>
        <end position="51"/>
    </location>
</feature>
<feature type="transmembrane region" description="Helical" evidence="10">
    <location>
        <begin position="380"/>
        <end position="403"/>
    </location>
</feature>
<evidence type="ECO:0000259" key="11">
    <source>
        <dbReference type="Pfam" id="PF00999"/>
    </source>
</evidence>
<evidence type="ECO:0000256" key="9">
    <source>
        <dbReference type="ARBA" id="ARBA00023201"/>
    </source>
</evidence>
<feature type="domain" description="Cation/H+ exchanger transmembrane" evidence="11">
    <location>
        <begin position="15"/>
        <end position="403"/>
    </location>
</feature>
<evidence type="ECO:0000256" key="3">
    <source>
        <dbReference type="ARBA" id="ARBA00022475"/>
    </source>
</evidence>
<comment type="similarity">
    <text evidence="10">Belongs to the monovalent cation:proton antiporter 1 (CPA1) transporter (TC 2.A.36) family.</text>
</comment>
<keyword evidence="6 10" id="KW-0915">Sodium</keyword>
<dbReference type="GO" id="GO:0098719">
    <property type="term" value="P:sodium ion import across plasma membrane"/>
    <property type="evidence" value="ECO:0007669"/>
    <property type="project" value="TreeGrafter"/>
</dbReference>
<keyword evidence="10" id="KW-0997">Cell inner membrane</keyword>
<dbReference type="RefSeq" id="WP_184655488.1">
    <property type="nucleotide sequence ID" value="NZ_JACHBU010000007.1"/>
</dbReference>
<dbReference type="InterPro" id="IPR004705">
    <property type="entry name" value="Cation/H_exchanger_CPA1_bac"/>
</dbReference>
<reference evidence="12 13" key="1">
    <citation type="submission" date="2020-08" db="EMBL/GenBank/DDBJ databases">
        <title>The Agave Microbiome: Exploring the role of microbial communities in plant adaptations to desert environments.</title>
        <authorList>
            <person name="Partida-Martinez L.P."/>
        </authorList>
    </citation>
    <scope>NUCLEOTIDE SEQUENCE [LARGE SCALE GENOMIC DNA]</scope>
    <source>
        <strain evidence="12 13">AS3.12</strain>
    </source>
</reference>
<dbReference type="GO" id="GO:0015386">
    <property type="term" value="F:potassium:proton antiporter activity"/>
    <property type="evidence" value="ECO:0007669"/>
    <property type="project" value="TreeGrafter"/>
</dbReference>
<feature type="transmembrane region" description="Helical" evidence="10">
    <location>
        <begin position="57"/>
        <end position="79"/>
    </location>
</feature>
<feature type="transmembrane region" description="Helical" evidence="10">
    <location>
        <begin position="345"/>
        <end position="368"/>
    </location>
</feature>
<dbReference type="InterPro" id="IPR018422">
    <property type="entry name" value="Cation/H_exchanger_CPA1"/>
</dbReference>
<dbReference type="Pfam" id="PF00999">
    <property type="entry name" value="Na_H_Exchanger"/>
    <property type="match status" value="1"/>
</dbReference>
<keyword evidence="13" id="KW-1185">Reference proteome</keyword>
<name>A0A7X0JMC0_9HYPH</name>
<evidence type="ECO:0000256" key="10">
    <source>
        <dbReference type="RuleBase" id="RU366002"/>
    </source>
</evidence>
<feature type="transmembrane region" description="Helical" evidence="10">
    <location>
        <begin position="86"/>
        <end position="105"/>
    </location>
</feature>
<evidence type="ECO:0000313" key="12">
    <source>
        <dbReference type="EMBL" id="MBB6510238.1"/>
    </source>
</evidence>
<dbReference type="InterPro" id="IPR006153">
    <property type="entry name" value="Cation/H_exchanger_TM"/>
</dbReference>
<feature type="transmembrane region" description="Helical" evidence="10">
    <location>
        <begin position="236"/>
        <end position="255"/>
    </location>
</feature>
<feature type="transmembrane region" description="Helical" evidence="10">
    <location>
        <begin position="267"/>
        <end position="286"/>
    </location>
</feature>
<proteinExistence type="inferred from homology"/>
<evidence type="ECO:0000256" key="7">
    <source>
        <dbReference type="ARBA" id="ARBA00023065"/>
    </source>
</evidence>
<comment type="caution">
    <text evidence="12">The sequence shown here is derived from an EMBL/GenBank/DDBJ whole genome shotgun (WGS) entry which is preliminary data.</text>
</comment>
<dbReference type="PANTHER" id="PTHR10110">
    <property type="entry name" value="SODIUM/HYDROGEN EXCHANGER"/>
    <property type="match status" value="1"/>
</dbReference>
<dbReference type="NCBIfam" id="TIGR00831">
    <property type="entry name" value="a_cpa1"/>
    <property type="match status" value="1"/>
</dbReference>
<evidence type="ECO:0000256" key="4">
    <source>
        <dbReference type="ARBA" id="ARBA00022692"/>
    </source>
</evidence>
<keyword evidence="4 10" id="KW-0812">Transmembrane</keyword>
<dbReference type="EMBL" id="JACHBU010000007">
    <property type="protein sequence ID" value="MBB6510238.1"/>
    <property type="molecule type" value="Genomic_DNA"/>
</dbReference>
<organism evidence="12 13">
    <name type="scientific">Rhizobium soli</name>
    <dbReference type="NCBI Taxonomy" id="424798"/>
    <lineage>
        <taxon>Bacteria</taxon>
        <taxon>Pseudomonadati</taxon>
        <taxon>Pseudomonadota</taxon>
        <taxon>Alphaproteobacteria</taxon>
        <taxon>Hyphomicrobiales</taxon>
        <taxon>Rhizobiaceae</taxon>
        <taxon>Rhizobium/Agrobacterium group</taxon>
        <taxon>Rhizobium</taxon>
    </lineage>
</organism>
<comment type="function">
    <text evidence="10">Na(+)/H(+) antiporter that extrudes sodium in exchange for external protons.</text>
</comment>
<evidence type="ECO:0000256" key="5">
    <source>
        <dbReference type="ARBA" id="ARBA00022989"/>
    </source>
</evidence>
<keyword evidence="2 10" id="KW-0813">Transport</keyword>
<dbReference type="GO" id="GO:0015385">
    <property type="term" value="F:sodium:proton antiporter activity"/>
    <property type="evidence" value="ECO:0007669"/>
    <property type="project" value="InterPro"/>
</dbReference>
<keyword evidence="8 10" id="KW-0472">Membrane</keyword>
<evidence type="ECO:0000256" key="1">
    <source>
        <dbReference type="ARBA" id="ARBA00004651"/>
    </source>
</evidence>
<feature type="transmembrane region" description="Helical" evidence="10">
    <location>
        <begin position="306"/>
        <end position="333"/>
    </location>
</feature>
<dbReference type="PANTHER" id="PTHR10110:SF86">
    <property type="entry name" value="SODIUM_HYDROGEN EXCHANGER 7"/>
    <property type="match status" value="1"/>
</dbReference>
<protein>
    <submittedName>
        <fullName evidence="12">CPA1 family monovalent cation:H+ antiporter</fullName>
    </submittedName>
</protein>
<dbReference type="GO" id="GO:0005886">
    <property type="term" value="C:plasma membrane"/>
    <property type="evidence" value="ECO:0007669"/>
    <property type="project" value="UniProtKB-SubCell"/>
</dbReference>
<sequence>MHPAETFELVFTLLLAILALHWFAERAKLPPSVALLVGGGALAFLPGLPVIELDPELVLVLFLPPLLMDGAYYTALAAFRRHSAGILSLAIGAVVFTTLVVGLVVHWLVPALPWAACFALGAIVSPPDAVSARAVLQRVKLPRRLTTLLEGESLLNDASGLVLFRFAVAAALTGSFDAVDASREFGFLAIGGVVVGAVVGGAWTFLLRRLGDETLMILASLILGWAAYLAGEAIHVSGVISTVTAGLVFGWYQHVVFTASVRIRAGAFWHVMVFLMEAMIFILIGLSLRGVLERVGGFETVLATMAVPVVGVIVAMTLARFVWIFGCDAVLALLNRLGFPIDDPLGPRAATVMSWAGMRGVVTLAVALTVPETMPGRDLMLVAAFAAILVTVLLQGTTLGLVIRAANLSDRGVRPALSLAQAEAAVAAAQLVAVRSQAYADDGTLAHPRLLEGFQRRADQAFQNADDEDTFVDEITAHYDLVLEAVRAGRAELVRLHRAHQISDETLHDLERDLDLEELSATAAKSL</sequence>
<comment type="subcellular location">
    <subcellularLocation>
        <location evidence="10">Cell inner membrane</location>
        <topology evidence="10">Multi-pass membrane protein</topology>
    </subcellularLocation>
    <subcellularLocation>
        <location evidence="1">Cell membrane</location>
        <topology evidence="1">Multi-pass membrane protein</topology>
    </subcellularLocation>
</comment>
<accession>A0A7X0JMC0</accession>
<dbReference type="AlphaFoldDB" id="A0A7X0JMC0"/>
<feature type="transmembrane region" description="Helical" evidence="10">
    <location>
        <begin position="185"/>
        <end position="207"/>
    </location>
</feature>
<keyword evidence="3" id="KW-1003">Cell membrane</keyword>